<evidence type="ECO:0000259" key="11">
    <source>
        <dbReference type="PROSITE" id="PS52015"/>
    </source>
</evidence>
<keyword evidence="5" id="KW-0997">Cell inner membrane</keyword>
<dbReference type="PANTHER" id="PTHR33446">
    <property type="entry name" value="PROTEIN TONB-RELATED"/>
    <property type="match status" value="1"/>
</dbReference>
<dbReference type="Proteomes" id="UP000481037">
    <property type="component" value="Unassembled WGS sequence"/>
</dbReference>
<dbReference type="PANTHER" id="PTHR33446:SF2">
    <property type="entry name" value="PROTEIN TONB"/>
    <property type="match status" value="1"/>
</dbReference>
<evidence type="ECO:0000256" key="5">
    <source>
        <dbReference type="ARBA" id="ARBA00022519"/>
    </source>
</evidence>
<sequence>MNQKKNLTGMGTVVLLHVALLAVFLHGSKLTVFRSAPPEVELVQTAEAPKPKEREPQVEEPQLARPDIVVPQPPTDVVIESQPSVTARPMTDQPPAQPPMGGVAEAGARTPQARPAPVVTAAVVDAQACAKPDYPKNALRNGDTGTVMLALLIGTDGKVADSRIEKSSGFRDLDRAAQAGLSLCKFKPGTVDGAPQQSWTKMQYVWSLND</sequence>
<reference evidence="12 13" key="1">
    <citation type="submission" date="2019-11" db="EMBL/GenBank/DDBJ databases">
        <title>Novel species isolated from a subtropical stream in China.</title>
        <authorList>
            <person name="Lu H."/>
        </authorList>
    </citation>
    <scope>NUCLEOTIDE SEQUENCE [LARGE SCALE GENOMIC DNA]</scope>
    <source>
        <strain evidence="12 13">FT25W</strain>
    </source>
</reference>
<evidence type="ECO:0000256" key="9">
    <source>
        <dbReference type="ARBA" id="ARBA00023136"/>
    </source>
</evidence>
<dbReference type="GO" id="GO:0015031">
    <property type="term" value="P:protein transport"/>
    <property type="evidence" value="ECO:0007669"/>
    <property type="project" value="UniProtKB-KW"/>
</dbReference>
<comment type="caution">
    <text evidence="12">The sequence shown here is derived from an EMBL/GenBank/DDBJ whole genome shotgun (WGS) entry which is preliminary data.</text>
</comment>
<dbReference type="GO" id="GO:0098797">
    <property type="term" value="C:plasma membrane protein complex"/>
    <property type="evidence" value="ECO:0007669"/>
    <property type="project" value="TreeGrafter"/>
</dbReference>
<dbReference type="AlphaFoldDB" id="A0A6L5QCT3"/>
<keyword evidence="3" id="KW-0813">Transport</keyword>
<feature type="domain" description="TonB C-terminal" evidence="11">
    <location>
        <begin position="119"/>
        <end position="210"/>
    </location>
</feature>
<dbReference type="EMBL" id="WKJM01000004">
    <property type="protein sequence ID" value="MRX07420.1"/>
    <property type="molecule type" value="Genomic_DNA"/>
</dbReference>
<evidence type="ECO:0000256" key="10">
    <source>
        <dbReference type="SAM" id="MobiDB-lite"/>
    </source>
</evidence>
<feature type="region of interest" description="Disordered" evidence="10">
    <location>
        <begin position="44"/>
        <end position="107"/>
    </location>
</feature>
<evidence type="ECO:0000256" key="4">
    <source>
        <dbReference type="ARBA" id="ARBA00022475"/>
    </source>
</evidence>
<dbReference type="NCBIfam" id="TIGR01352">
    <property type="entry name" value="tonB_Cterm"/>
    <property type="match status" value="1"/>
</dbReference>
<dbReference type="Gene3D" id="3.30.1150.10">
    <property type="match status" value="1"/>
</dbReference>
<dbReference type="GO" id="GO:0031992">
    <property type="term" value="F:energy transducer activity"/>
    <property type="evidence" value="ECO:0007669"/>
    <property type="project" value="TreeGrafter"/>
</dbReference>
<dbReference type="GO" id="GO:0055085">
    <property type="term" value="P:transmembrane transport"/>
    <property type="evidence" value="ECO:0007669"/>
    <property type="project" value="InterPro"/>
</dbReference>
<evidence type="ECO:0000256" key="6">
    <source>
        <dbReference type="ARBA" id="ARBA00022692"/>
    </source>
</evidence>
<keyword evidence="9" id="KW-0472">Membrane</keyword>
<dbReference type="SUPFAM" id="SSF74653">
    <property type="entry name" value="TolA/TonB C-terminal domain"/>
    <property type="match status" value="1"/>
</dbReference>
<keyword evidence="4" id="KW-1003">Cell membrane</keyword>
<keyword evidence="13" id="KW-1185">Reference proteome</keyword>
<comment type="subcellular location">
    <subcellularLocation>
        <location evidence="1">Cell inner membrane</location>
        <topology evidence="1">Single-pass membrane protein</topology>
        <orientation evidence="1">Periplasmic side</orientation>
    </subcellularLocation>
</comment>
<accession>A0A6L5QCT3</accession>
<dbReference type="InterPro" id="IPR006260">
    <property type="entry name" value="TonB/TolA_C"/>
</dbReference>
<comment type="similarity">
    <text evidence="2">Belongs to the TonB family.</text>
</comment>
<gene>
    <name evidence="12" type="ORF">GJ697_06205</name>
</gene>
<dbReference type="InterPro" id="IPR051045">
    <property type="entry name" value="TonB-dependent_transducer"/>
</dbReference>
<keyword evidence="7" id="KW-0653">Protein transport</keyword>
<protein>
    <submittedName>
        <fullName evidence="12">TonB family protein</fullName>
    </submittedName>
</protein>
<organism evidence="12 13">
    <name type="scientific">Duganella alba</name>
    <dbReference type="NCBI Taxonomy" id="2666081"/>
    <lineage>
        <taxon>Bacteria</taxon>
        <taxon>Pseudomonadati</taxon>
        <taxon>Pseudomonadota</taxon>
        <taxon>Betaproteobacteria</taxon>
        <taxon>Burkholderiales</taxon>
        <taxon>Oxalobacteraceae</taxon>
        <taxon>Telluria group</taxon>
        <taxon>Duganella</taxon>
    </lineage>
</organism>
<evidence type="ECO:0000256" key="3">
    <source>
        <dbReference type="ARBA" id="ARBA00022448"/>
    </source>
</evidence>
<keyword evidence="8" id="KW-1133">Transmembrane helix</keyword>
<proteinExistence type="inferred from homology"/>
<dbReference type="Pfam" id="PF03544">
    <property type="entry name" value="TonB_C"/>
    <property type="match status" value="1"/>
</dbReference>
<evidence type="ECO:0000256" key="2">
    <source>
        <dbReference type="ARBA" id="ARBA00006555"/>
    </source>
</evidence>
<dbReference type="PROSITE" id="PS52015">
    <property type="entry name" value="TONB_CTD"/>
    <property type="match status" value="1"/>
</dbReference>
<dbReference type="RefSeq" id="WP_154370013.1">
    <property type="nucleotide sequence ID" value="NZ_WKJM01000004.1"/>
</dbReference>
<name>A0A6L5QCT3_9BURK</name>
<dbReference type="InterPro" id="IPR037682">
    <property type="entry name" value="TonB_C"/>
</dbReference>
<evidence type="ECO:0000313" key="12">
    <source>
        <dbReference type="EMBL" id="MRX07420.1"/>
    </source>
</evidence>
<evidence type="ECO:0000256" key="1">
    <source>
        <dbReference type="ARBA" id="ARBA00004383"/>
    </source>
</evidence>
<evidence type="ECO:0000256" key="7">
    <source>
        <dbReference type="ARBA" id="ARBA00022927"/>
    </source>
</evidence>
<keyword evidence="6" id="KW-0812">Transmembrane</keyword>
<evidence type="ECO:0000256" key="8">
    <source>
        <dbReference type="ARBA" id="ARBA00022989"/>
    </source>
</evidence>
<evidence type="ECO:0000313" key="13">
    <source>
        <dbReference type="Proteomes" id="UP000481037"/>
    </source>
</evidence>